<sequence length="112" mass="12637">MLVIDFNMAKFQRLHEKDRPDDKGFVLVSRRGTKASPGTKDSVSPAMRQTAARKPVQVGIRNSMNIKTVPKLIKPRTKAIFVSRFAPEVQEDDIVSYINQELKVSNLKVAKL</sequence>
<dbReference type="Proteomes" id="UP001159363">
    <property type="component" value="Chromosome 1"/>
</dbReference>
<gene>
    <name evidence="2" type="ORF">PR048_000396</name>
</gene>
<keyword evidence="3" id="KW-1185">Reference proteome</keyword>
<evidence type="ECO:0000256" key="1">
    <source>
        <dbReference type="SAM" id="MobiDB-lite"/>
    </source>
</evidence>
<feature type="region of interest" description="Disordered" evidence="1">
    <location>
        <begin position="31"/>
        <end position="54"/>
    </location>
</feature>
<organism evidence="2 3">
    <name type="scientific">Dryococelus australis</name>
    <dbReference type="NCBI Taxonomy" id="614101"/>
    <lineage>
        <taxon>Eukaryota</taxon>
        <taxon>Metazoa</taxon>
        <taxon>Ecdysozoa</taxon>
        <taxon>Arthropoda</taxon>
        <taxon>Hexapoda</taxon>
        <taxon>Insecta</taxon>
        <taxon>Pterygota</taxon>
        <taxon>Neoptera</taxon>
        <taxon>Polyneoptera</taxon>
        <taxon>Phasmatodea</taxon>
        <taxon>Verophasmatodea</taxon>
        <taxon>Anareolatae</taxon>
        <taxon>Phasmatidae</taxon>
        <taxon>Eurycanthinae</taxon>
        <taxon>Dryococelus</taxon>
    </lineage>
</organism>
<proteinExistence type="predicted"/>
<accession>A0ABQ9IFD6</accession>
<dbReference type="EMBL" id="JARBHB010000001">
    <property type="protein sequence ID" value="KAJ8895071.1"/>
    <property type="molecule type" value="Genomic_DNA"/>
</dbReference>
<evidence type="ECO:0000313" key="2">
    <source>
        <dbReference type="EMBL" id="KAJ8895071.1"/>
    </source>
</evidence>
<comment type="caution">
    <text evidence="2">The sequence shown here is derived from an EMBL/GenBank/DDBJ whole genome shotgun (WGS) entry which is preliminary data.</text>
</comment>
<evidence type="ECO:0000313" key="3">
    <source>
        <dbReference type="Proteomes" id="UP001159363"/>
    </source>
</evidence>
<reference evidence="2 3" key="1">
    <citation type="submission" date="2023-02" db="EMBL/GenBank/DDBJ databases">
        <title>LHISI_Scaffold_Assembly.</title>
        <authorList>
            <person name="Stuart O.P."/>
            <person name="Cleave R."/>
            <person name="Magrath M.J.L."/>
            <person name="Mikheyev A.S."/>
        </authorList>
    </citation>
    <scope>NUCLEOTIDE SEQUENCE [LARGE SCALE GENOMIC DNA]</scope>
    <source>
        <strain evidence="2">Daus_M_001</strain>
        <tissue evidence="2">Leg muscle</tissue>
    </source>
</reference>
<name>A0ABQ9IFD6_9NEOP</name>
<protein>
    <submittedName>
        <fullName evidence="2">Uncharacterized protein</fullName>
    </submittedName>
</protein>